<sequence>MNIYKINAILAEFMSQTEEIEGVVLISSNGQLLTEPIGIDINTAMILGGIFLHLAQNTYQQLDTQEIESISLRSGEGNLIFTACYPEVFLLVKSSNSLSFGLLERRIHLAAKMLQEQLQTNADLPTVPLQEEPLPKPVVFPASSASNSTNIPKNNRGIKNTRIRYRGLPV</sequence>
<reference evidence="2" key="1">
    <citation type="journal article" date="2011" name="MBio">
        <title>Novel metabolic attributes of the genus Cyanothece, comprising a group of unicellular nitrogen-fixing Cyanobacteria.</title>
        <authorList>
            <person name="Bandyopadhyay A."/>
            <person name="Elvitigala T."/>
            <person name="Welsh E."/>
            <person name="Stockel J."/>
            <person name="Liberton M."/>
            <person name="Min H."/>
            <person name="Sherman L.A."/>
            <person name="Pakrasi H.B."/>
        </authorList>
    </citation>
    <scope>NUCLEOTIDE SEQUENCE [LARGE SCALE GENOMIC DNA]</scope>
    <source>
        <strain evidence="2">PCC 7822</strain>
    </source>
</reference>
<dbReference type="eggNOG" id="COG2018">
    <property type="taxonomic scope" value="Bacteria"/>
</dbReference>
<organism evidence="1 2">
    <name type="scientific">Gloeothece verrucosa (strain PCC 7822)</name>
    <name type="common">Cyanothece sp. (strain PCC 7822)</name>
    <dbReference type="NCBI Taxonomy" id="497965"/>
    <lineage>
        <taxon>Bacteria</taxon>
        <taxon>Bacillati</taxon>
        <taxon>Cyanobacteriota</taxon>
        <taxon>Cyanophyceae</taxon>
        <taxon>Oscillatoriophycideae</taxon>
        <taxon>Chroococcales</taxon>
        <taxon>Aphanothecaceae</taxon>
        <taxon>Gloeothece</taxon>
        <taxon>Gloeothece verrucosa</taxon>
    </lineage>
</organism>
<protein>
    <submittedName>
        <fullName evidence="1">Roadblock/LC7 family protein</fullName>
    </submittedName>
</protein>
<keyword evidence="2" id="KW-1185">Reference proteome</keyword>
<gene>
    <name evidence="1" type="ordered locus">Cyan7822_2119</name>
</gene>
<dbReference type="STRING" id="497965.Cyan7822_2119"/>
<dbReference type="Proteomes" id="UP000008206">
    <property type="component" value="Chromosome"/>
</dbReference>
<dbReference type="KEGG" id="cyj:Cyan7822_2119"/>
<evidence type="ECO:0000313" key="2">
    <source>
        <dbReference type="Proteomes" id="UP000008206"/>
    </source>
</evidence>
<dbReference type="AlphaFoldDB" id="E0UDA8"/>
<dbReference type="RefSeq" id="WP_013322205.1">
    <property type="nucleotide sequence ID" value="NC_014501.1"/>
</dbReference>
<evidence type="ECO:0000313" key="1">
    <source>
        <dbReference type="EMBL" id="ADN14099.1"/>
    </source>
</evidence>
<dbReference type="SUPFAM" id="SSF103196">
    <property type="entry name" value="Roadblock/LC7 domain"/>
    <property type="match status" value="1"/>
</dbReference>
<dbReference type="Gene3D" id="3.30.450.30">
    <property type="entry name" value="Dynein light chain 2a, cytoplasmic"/>
    <property type="match status" value="1"/>
</dbReference>
<accession>E0UDA8</accession>
<dbReference type="EMBL" id="CP002198">
    <property type="protein sequence ID" value="ADN14099.1"/>
    <property type="molecule type" value="Genomic_DNA"/>
</dbReference>
<name>E0UDA8_GLOV7</name>
<proteinExistence type="predicted"/>
<dbReference type="HOGENOM" id="CLU_1583775_0_0_3"/>
<dbReference type="OrthoDB" id="581316at2"/>